<dbReference type="InterPro" id="IPR029058">
    <property type="entry name" value="AB_hydrolase_fold"/>
</dbReference>
<keyword evidence="2" id="KW-1185">Reference proteome</keyword>
<gene>
    <name evidence="1" type="ORF">F0U60_19370</name>
</gene>
<dbReference type="SUPFAM" id="SSF53474">
    <property type="entry name" value="alpha/beta-Hydrolases"/>
    <property type="match status" value="1"/>
</dbReference>
<dbReference type="Pfam" id="PF00756">
    <property type="entry name" value="Esterase"/>
    <property type="match status" value="1"/>
</dbReference>
<proteinExistence type="predicted"/>
<dbReference type="EMBL" id="CP043494">
    <property type="protein sequence ID" value="WNG46032.1"/>
    <property type="molecule type" value="Genomic_DNA"/>
</dbReference>
<name>A0ABY9WT96_9BACT</name>
<sequence>MGTRTWSCLLRCAPGPGATRGDIPSPPALSQREREHAQHDSWRFAMLLPIDEGLPGFDFVHDAPSLGRSKVAYVVAPSGAPPAKGFPVCYMLHAFGGDRFSWARHGREFLAEHRERVLFVFPESGRRWFMNDASGKRYEDYLMEELIPAIEASFPVERAARSRIIGGFSMGGAGAVHLALRNPGVFSRAFAISGAFYASERQGDPYASQRASGCMMPTEAEHNRVWGPVGSDIRRSYDTGALLRNAAASGTLPELALEVGTDDYPRVVEQNRRVHRTLDELGVSHAYAEHPGDHGWGFAASSARRLLASLLGSPSV</sequence>
<dbReference type="Proteomes" id="UP001611383">
    <property type="component" value="Chromosome"/>
</dbReference>
<dbReference type="PANTHER" id="PTHR48098">
    <property type="entry name" value="ENTEROCHELIN ESTERASE-RELATED"/>
    <property type="match status" value="1"/>
</dbReference>
<protein>
    <submittedName>
        <fullName evidence="1">Esterase</fullName>
    </submittedName>
</protein>
<evidence type="ECO:0000313" key="1">
    <source>
        <dbReference type="EMBL" id="WNG46032.1"/>
    </source>
</evidence>
<evidence type="ECO:0000313" key="2">
    <source>
        <dbReference type="Proteomes" id="UP001611383"/>
    </source>
</evidence>
<reference evidence="1 2" key="1">
    <citation type="submission" date="2019-08" db="EMBL/GenBank/DDBJ databases">
        <title>Archangium and Cystobacter genomes.</title>
        <authorList>
            <person name="Chen I.-C.K."/>
            <person name="Wielgoss S."/>
        </authorList>
    </citation>
    <scope>NUCLEOTIDE SEQUENCE [LARGE SCALE GENOMIC DNA]</scope>
    <source>
        <strain evidence="1 2">Cbm 6</strain>
    </source>
</reference>
<dbReference type="PANTHER" id="PTHR48098:SF1">
    <property type="entry name" value="DIACYLGLYCEROL ACYLTRANSFERASE_MYCOLYLTRANSFERASE AG85A"/>
    <property type="match status" value="1"/>
</dbReference>
<dbReference type="InterPro" id="IPR000801">
    <property type="entry name" value="Esterase-like"/>
</dbReference>
<dbReference type="Gene3D" id="3.40.50.1820">
    <property type="entry name" value="alpha/beta hydrolase"/>
    <property type="match status" value="1"/>
</dbReference>
<dbReference type="InterPro" id="IPR050583">
    <property type="entry name" value="Mycobacterial_A85_antigen"/>
</dbReference>
<accession>A0ABY9WT96</accession>
<organism evidence="1 2">
    <name type="scientific">Archangium minus</name>
    <dbReference type="NCBI Taxonomy" id="83450"/>
    <lineage>
        <taxon>Bacteria</taxon>
        <taxon>Pseudomonadati</taxon>
        <taxon>Myxococcota</taxon>
        <taxon>Myxococcia</taxon>
        <taxon>Myxococcales</taxon>
        <taxon>Cystobacterineae</taxon>
        <taxon>Archangiaceae</taxon>
        <taxon>Archangium</taxon>
    </lineage>
</organism>